<protein>
    <submittedName>
        <fullName evidence="4">VacJ family lipoprotein</fullName>
    </submittedName>
</protein>
<dbReference type="Proteomes" id="UP001302316">
    <property type="component" value="Unassembled WGS sequence"/>
</dbReference>
<dbReference type="GO" id="GO:0016020">
    <property type="term" value="C:membrane"/>
    <property type="evidence" value="ECO:0007669"/>
    <property type="project" value="InterPro"/>
</dbReference>
<sequence>MHRSSLRFLAALLIASLVGACASVPAEDRDPRDPWEGFNRKVYAFNDAIDRAALRPVAVAYRDNVPRPVRSGIGNFLSNLRQPVVILNSGLQGKGGEAFSGTGRFLINTTIGIGGLFDPATHVGLEAANEDFGQTLGVWGAGAGPYLVLPGLGPSTVRDTTGMAVDSYVDPTYQTIPLPERYGLYLIRAVDVRAGLLDADRFLEEEFDPYVTMREAYLQRRRHLIYDGDPPPEDWEDDWEDDDDWDW</sequence>
<dbReference type="PRINTS" id="PR01805">
    <property type="entry name" value="VACJLIPOPROT"/>
</dbReference>
<feature type="chain" id="PRO_5042966460" evidence="3">
    <location>
        <begin position="23"/>
        <end position="247"/>
    </location>
</feature>
<proteinExistence type="inferred from homology"/>
<dbReference type="EMBL" id="JAYGII010000001">
    <property type="protein sequence ID" value="MEA5444298.1"/>
    <property type="molecule type" value="Genomic_DNA"/>
</dbReference>
<dbReference type="Pfam" id="PF04333">
    <property type="entry name" value="MlaA"/>
    <property type="match status" value="1"/>
</dbReference>
<dbReference type="PANTHER" id="PTHR30035:SF3">
    <property type="entry name" value="INTERMEMBRANE PHOSPHOLIPID TRANSPORT SYSTEM LIPOPROTEIN MLAA"/>
    <property type="match status" value="1"/>
</dbReference>
<accession>A0AAP6MJL2</accession>
<keyword evidence="4" id="KW-0449">Lipoprotein</keyword>
<name>A0AAP6MJL2_9GAMM</name>
<dbReference type="PANTHER" id="PTHR30035">
    <property type="entry name" value="LIPOPROTEIN VACJ-RELATED"/>
    <property type="match status" value="1"/>
</dbReference>
<dbReference type="InterPro" id="IPR007428">
    <property type="entry name" value="MlaA"/>
</dbReference>
<dbReference type="RefSeq" id="WP_346049348.1">
    <property type="nucleotide sequence ID" value="NZ_JAYGII010000001.1"/>
</dbReference>
<feature type="signal peptide" evidence="3">
    <location>
        <begin position="1"/>
        <end position="22"/>
    </location>
</feature>
<evidence type="ECO:0000256" key="2">
    <source>
        <dbReference type="ARBA" id="ARBA00022729"/>
    </source>
</evidence>
<reference evidence="4 5" key="1">
    <citation type="submission" date="2023-12" db="EMBL/GenBank/DDBJ databases">
        <title>Whole-genome sequencing of halo(alkali)philic microorganisms from hypersaline lakes.</title>
        <authorList>
            <person name="Sorokin D.Y."/>
            <person name="Merkel A.Y."/>
            <person name="Messina E."/>
            <person name="Yakimov M."/>
        </authorList>
    </citation>
    <scope>NUCLEOTIDE SEQUENCE [LARGE SCALE GENOMIC DNA]</scope>
    <source>
        <strain evidence="4 5">AB-CW1</strain>
    </source>
</reference>
<comment type="caution">
    <text evidence="4">The sequence shown here is derived from an EMBL/GenBank/DDBJ whole genome shotgun (WGS) entry which is preliminary data.</text>
</comment>
<evidence type="ECO:0000313" key="5">
    <source>
        <dbReference type="Proteomes" id="UP001302316"/>
    </source>
</evidence>
<gene>
    <name evidence="4" type="ORF">VCB98_00505</name>
</gene>
<comment type="similarity">
    <text evidence="1">Belongs to the MlaA family.</text>
</comment>
<dbReference type="AlphaFoldDB" id="A0AAP6MJL2"/>
<organism evidence="4 5">
    <name type="scientific">Natronospira elongata</name>
    <dbReference type="NCBI Taxonomy" id="3110268"/>
    <lineage>
        <taxon>Bacteria</taxon>
        <taxon>Pseudomonadati</taxon>
        <taxon>Pseudomonadota</taxon>
        <taxon>Gammaproteobacteria</taxon>
        <taxon>Natronospirales</taxon>
        <taxon>Natronospiraceae</taxon>
        <taxon>Natronospira</taxon>
    </lineage>
</organism>
<keyword evidence="5" id="KW-1185">Reference proteome</keyword>
<dbReference type="GO" id="GO:0120010">
    <property type="term" value="P:intermembrane phospholipid transfer"/>
    <property type="evidence" value="ECO:0007669"/>
    <property type="project" value="TreeGrafter"/>
</dbReference>
<keyword evidence="2 3" id="KW-0732">Signal</keyword>
<evidence type="ECO:0000313" key="4">
    <source>
        <dbReference type="EMBL" id="MEA5444298.1"/>
    </source>
</evidence>
<evidence type="ECO:0000256" key="1">
    <source>
        <dbReference type="ARBA" id="ARBA00010634"/>
    </source>
</evidence>
<dbReference type="PROSITE" id="PS51257">
    <property type="entry name" value="PROKAR_LIPOPROTEIN"/>
    <property type="match status" value="1"/>
</dbReference>
<evidence type="ECO:0000256" key="3">
    <source>
        <dbReference type="SAM" id="SignalP"/>
    </source>
</evidence>